<evidence type="ECO:0000256" key="6">
    <source>
        <dbReference type="RuleBase" id="RU000716"/>
    </source>
</evidence>
<organism evidence="10 11">
    <name type="scientific">Dietzia natronolimnaea</name>
    <dbReference type="NCBI Taxonomy" id="161920"/>
    <lineage>
        <taxon>Bacteria</taxon>
        <taxon>Bacillati</taxon>
        <taxon>Actinomycetota</taxon>
        <taxon>Actinomycetes</taxon>
        <taxon>Mycobacteriales</taxon>
        <taxon>Dietziaceae</taxon>
        <taxon>Dietzia</taxon>
    </lineage>
</organism>
<comment type="similarity">
    <text evidence="1 6">Belongs to the sigma-70 factor family. ECF subfamily.</text>
</comment>
<keyword evidence="11" id="KW-1185">Reference proteome</keyword>
<evidence type="ECO:0000256" key="4">
    <source>
        <dbReference type="ARBA" id="ARBA00023125"/>
    </source>
</evidence>
<dbReference type="InterPro" id="IPR013324">
    <property type="entry name" value="RNA_pol_sigma_r3/r4-like"/>
</dbReference>
<dbReference type="Pfam" id="PF08281">
    <property type="entry name" value="Sigma70_r4_2"/>
    <property type="match status" value="1"/>
</dbReference>
<dbReference type="Pfam" id="PF04542">
    <property type="entry name" value="Sigma70_r2"/>
    <property type="match status" value="1"/>
</dbReference>
<reference evidence="11" key="1">
    <citation type="submission" date="2017-09" db="EMBL/GenBank/DDBJ databases">
        <authorList>
            <person name="Zhang Y."/>
            <person name="Huang X."/>
            <person name="Liu J."/>
            <person name="Lu L."/>
            <person name="Peng K."/>
        </authorList>
    </citation>
    <scope>NUCLEOTIDE SEQUENCE [LARGE SCALE GENOMIC DNA]</scope>
    <source>
        <strain evidence="11">S-XJ-1</strain>
    </source>
</reference>
<dbReference type="GO" id="GO:0003677">
    <property type="term" value="F:DNA binding"/>
    <property type="evidence" value="ECO:0007669"/>
    <property type="project" value="UniProtKB-KW"/>
</dbReference>
<dbReference type="Gene3D" id="1.10.10.10">
    <property type="entry name" value="Winged helix-like DNA-binding domain superfamily/Winged helix DNA-binding domain"/>
    <property type="match status" value="1"/>
</dbReference>
<dbReference type="PANTHER" id="PTHR43133:SF8">
    <property type="entry name" value="RNA POLYMERASE SIGMA FACTOR HI_1459-RELATED"/>
    <property type="match status" value="1"/>
</dbReference>
<keyword evidence="3 6" id="KW-0731">Sigma factor</keyword>
<dbReference type="PROSITE" id="PS01063">
    <property type="entry name" value="SIGMA70_ECF"/>
    <property type="match status" value="1"/>
</dbReference>
<dbReference type="GO" id="GO:0016987">
    <property type="term" value="F:sigma factor activity"/>
    <property type="evidence" value="ECO:0007669"/>
    <property type="project" value="UniProtKB-KW"/>
</dbReference>
<name>A0A2A2WQF4_9ACTN</name>
<dbReference type="InterPro" id="IPR013249">
    <property type="entry name" value="RNA_pol_sigma70_r4_t2"/>
</dbReference>
<protein>
    <recommendedName>
        <fullName evidence="6">RNA polymerase sigma factor</fullName>
    </recommendedName>
</protein>
<feature type="compositionally biased region" description="Basic and acidic residues" evidence="7">
    <location>
        <begin position="110"/>
        <end position="121"/>
    </location>
</feature>
<dbReference type="InterPro" id="IPR007627">
    <property type="entry name" value="RNA_pol_sigma70_r2"/>
</dbReference>
<evidence type="ECO:0000256" key="2">
    <source>
        <dbReference type="ARBA" id="ARBA00023015"/>
    </source>
</evidence>
<sequence length="192" mass="21944">MTPAPSPPGEYPDRTLVLRAQDGDPEAFDVLIDRHQGRLFRIAYLVLGDRQDSEDVVQESLLTAWKRLHLLDDPDAVRSWLSQICSRRATDIARRRARRSTDAQPPELLNVHRDEGPRADPARTTEVNAQMQALARVLGTMDPDLRSCWTLREIDGMSYREVASALDITESTARGRLARARTHVIEYMKEWR</sequence>
<dbReference type="SUPFAM" id="SSF88946">
    <property type="entry name" value="Sigma2 domain of RNA polymerase sigma factors"/>
    <property type="match status" value="1"/>
</dbReference>
<evidence type="ECO:0000256" key="7">
    <source>
        <dbReference type="SAM" id="MobiDB-lite"/>
    </source>
</evidence>
<dbReference type="AlphaFoldDB" id="A0A2A2WQF4"/>
<dbReference type="InterPro" id="IPR014284">
    <property type="entry name" value="RNA_pol_sigma-70_dom"/>
</dbReference>
<evidence type="ECO:0000256" key="1">
    <source>
        <dbReference type="ARBA" id="ARBA00010641"/>
    </source>
</evidence>
<dbReference type="OrthoDB" id="5244716at2"/>
<dbReference type="InterPro" id="IPR036388">
    <property type="entry name" value="WH-like_DNA-bd_sf"/>
</dbReference>
<dbReference type="NCBIfam" id="TIGR02937">
    <property type="entry name" value="sigma70-ECF"/>
    <property type="match status" value="1"/>
</dbReference>
<dbReference type="GO" id="GO:0006950">
    <property type="term" value="P:response to stress"/>
    <property type="evidence" value="ECO:0007669"/>
    <property type="project" value="UniProtKB-ARBA"/>
</dbReference>
<comment type="caution">
    <text evidence="10">The sequence shown here is derived from an EMBL/GenBank/DDBJ whole genome shotgun (WGS) entry which is preliminary data.</text>
</comment>
<evidence type="ECO:0000256" key="3">
    <source>
        <dbReference type="ARBA" id="ARBA00023082"/>
    </source>
</evidence>
<evidence type="ECO:0000313" key="11">
    <source>
        <dbReference type="Proteomes" id="UP000218810"/>
    </source>
</evidence>
<dbReference type="Proteomes" id="UP000218810">
    <property type="component" value="Unassembled WGS sequence"/>
</dbReference>
<feature type="region of interest" description="Disordered" evidence="7">
    <location>
        <begin position="95"/>
        <end position="121"/>
    </location>
</feature>
<feature type="domain" description="RNA polymerase sigma-70 region 2" evidence="8">
    <location>
        <begin position="31"/>
        <end position="99"/>
    </location>
</feature>
<dbReference type="InterPro" id="IPR013325">
    <property type="entry name" value="RNA_pol_sigma_r2"/>
</dbReference>
<dbReference type="SUPFAM" id="SSF88659">
    <property type="entry name" value="Sigma3 and sigma4 domains of RNA polymerase sigma factors"/>
    <property type="match status" value="1"/>
</dbReference>
<dbReference type="InterPro" id="IPR000838">
    <property type="entry name" value="RNA_pol_sigma70_ECF_CS"/>
</dbReference>
<dbReference type="Gene3D" id="1.10.1740.10">
    <property type="match status" value="1"/>
</dbReference>
<gene>
    <name evidence="10" type="ORF">CEY15_09520</name>
</gene>
<dbReference type="CDD" id="cd06171">
    <property type="entry name" value="Sigma70_r4"/>
    <property type="match status" value="1"/>
</dbReference>
<evidence type="ECO:0000313" key="10">
    <source>
        <dbReference type="EMBL" id="PAY23273.1"/>
    </source>
</evidence>
<evidence type="ECO:0000259" key="8">
    <source>
        <dbReference type="Pfam" id="PF04542"/>
    </source>
</evidence>
<keyword evidence="4 6" id="KW-0238">DNA-binding</keyword>
<dbReference type="InterPro" id="IPR039425">
    <property type="entry name" value="RNA_pol_sigma-70-like"/>
</dbReference>
<keyword evidence="5 6" id="KW-0804">Transcription</keyword>
<dbReference type="EMBL" id="NTGA01000016">
    <property type="protein sequence ID" value="PAY23273.1"/>
    <property type="molecule type" value="Genomic_DNA"/>
</dbReference>
<proteinExistence type="inferred from homology"/>
<dbReference type="GO" id="GO:0006352">
    <property type="term" value="P:DNA-templated transcription initiation"/>
    <property type="evidence" value="ECO:0007669"/>
    <property type="project" value="InterPro"/>
</dbReference>
<accession>A0A2A2WQF4</accession>
<dbReference type="RefSeq" id="WP_095718229.1">
    <property type="nucleotide sequence ID" value="NZ_NTGA01000016.1"/>
</dbReference>
<feature type="domain" description="RNA polymerase sigma factor 70 region 4 type 2" evidence="9">
    <location>
        <begin position="132"/>
        <end position="183"/>
    </location>
</feature>
<dbReference type="PANTHER" id="PTHR43133">
    <property type="entry name" value="RNA POLYMERASE ECF-TYPE SIGMA FACTO"/>
    <property type="match status" value="1"/>
</dbReference>
<evidence type="ECO:0000256" key="5">
    <source>
        <dbReference type="ARBA" id="ARBA00023163"/>
    </source>
</evidence>
<keyword evidence="2 6" id="KW-0805">Transcription regulation</keyword>
<evidence type="ECO:0000259" key="9">
    <source>
        <dbReference type="Pfam" id="PF08281"/>
    </source>
</evidence>